<feature type="coiled-coil region" evidence="2">
    <location>
        <begin position="764"/>
        <end position="791"/>
    </location>
</feature>
<dbReference type="InterPro" id="IPR001162">
    <property type="entry name" value="UvrC_RNase_H_dom"/>
</dbReference>
<gene>
    <name evidence="5" type="ORF">CNMCM7691_009284</name>
</gene>
<feature type="region of interest" description="Disordered" evidence="3">
    <location>
        <begin position="138"/>
        <end position="245"/>
    </location>
</feature>
<name>A0A8H6V5Z7_9EURO</name>
<feature type="compositionally biased region" description="Polar residues" evidence="3">
    <location>
        <begin position="228"/>
        <end position="239"/>
    </location>
</feature>
<feature type="compositionally biased region" description="Polar residues" evidence="3">
    <location>
        <begin position="277"/>
        <end position="290"/>
    </location>
</feature>
<evidence type="ECO:0000313" key="5">
    <source>
        <dbReference type="EMBL" id="KAF7180118.1"/>
    </source>
</evidence>
<dbReference type="InterPro" id="IPR056279">
    <property type="entry name" value="Aip3p_Bud6_N"/>
</dbReference>
<feature type="compositionally biased region" description="Polar residues" evidence="3">
    <location>
        <begin position="969"/>
        <end position="978"/>
    </location>
</feature>
<feature type="compositionally biased region" description="Polar residues" evidence="3">
    <location>
        <begin position="952"/>
        <end position="961"/>
    </location>
</feature>
<feature type="region of interest" description="Disordered" evidence="3">
    <location>
        <begin position="277"/>
        <end position="451"/>
    </location>
</feature>
<feature type="region of interest" description="Disordered" evidence="3">
    <location>
        <begin position="1210"/>
        <end position="1239"/>
    </location>
</feature>
<dbReference type="GO" id="GO:0030010">
    <property type="term" value="P:establishment of cell polarity"/>
    <property type="evidence" value="ECO:0007669"/>
    <property type="project" value="TreeGrafter"/>
</dbReference>
<comment type="caution">
    <text evidence="5">The sequence shown here is derived from an EMBL/GenBank/DDBJ whole genome shotgun (WGS) entry which is preliminary data.</text>
</comment>
<evidence type="ECO:0000256" key="2">
    <source>
        <dbReference type="SAM" id="Coils"/>
    </source>
</evidence>
<keyword evidence="6" id="KW-1185">Reference proteome</keyword>
<feature type="compositionally biased region" description="Low complexity" evidence="3">
    <location>
        <begin position="1216"/>
        <end position="1227"/>
    </location>
</feature>
<feature type="compositionally biased region" description="Polar residues" evidence="3">
    <location>
        <begin position="316"/>
        <end position="330"/>
    </location>
</feature>
<dbReference type="EMBL" id="JACBAG010001847">
    <property type="protein sequence ID" value="KAF7180118.1"/>
    <property type="molecule type" value="Genomic_DNA"/>
</dbReference>
<evidence type="ECO:0000256" key="3">
    <source>
        <dbReference type="SAM" id="MobiDB-lite"/>
    </source>
</evidence>
<feature type="region of interest" description="Disordered" evidence="3">
    <location>
        <begin position="910"/>
        <end position="1000"/>
    </location>
</feature>
<keyword evidence="1 2" id="KW-0175">Coiled coil</keyword>
<dbReference type="PANTHER" id="PTHR22741:SF10">
    <property type="entry name" value="COILED-COIL DOMAIN-CONTAINING PROTEIN CG32809"/>
    <property type="match status" value="1"/>
</dbReference>
<dbReference type="Proteomes" id="UP000641853">
    <property type="component" value="Unassembled WGS sequence"/>
</dbReference>
<dbReference type="InterPro" id="IPR022782">
    <property type="entry name" value="AIP3-like_C"/>
</dbReference>
<accession>A0A8H6V5Z7</accession>
<feature type="compositionally biased region" description="Polar residues" evidence="3">
    <location>
        <begin position="424"/>
        <end position="446"/>
    </location>
</feature>
<feature type="compositionally biased region" description="Polar residues" evidence="3">
    <location>
        <begin position="351"/>
        <end position="366"/>
    </location>
</feature>
<dbReference type="GO" id="GO:0005737">
    <property type="term" value="C:cytoplasm"/>
    <property type="evidence" value="ECO:0007669"/>
    <property type="project" value="TreeGrafter"/>
</dbReference>
<evidence type="ECO:0000259" key="4">
    <source>
        <dbReference type="PROSITE" id="PS50165"/>
    </source>
</evidence>
<dbReference type="Gene3D" id="1.20.58.1540">
    <property type="entry name" value="Actin interacting protein 3, C-terminal domain"/>
    <property type="match status" value="1"/>
</dbReference>
<dbReference type="Pfam" id="PF23153">
    <property type="entry name" value="Aip3p_Bud6_N"/>
    <property type="match status" value="1"/>
</dbReference>
<dbReference type="Pfam" id="PF03915">
    <property type="entry name" value="AIP3"/>
    <property type="match status" value="1"/>
</dbReference>
<dbReference type="InterPro" id="IPR005613">
    <property type="entry name" value="AIP3_C"/>
</dbReference>
<reference evidence="5" key="1">
    <citation type="submission" date="2020-06" db="EMBL/GenBank/DDBJ databases">
        <title>Draft genome sequences of strains closely related to Aspergillus parafelis and Aspergillus hiratsukae.</title>
        <authorList>
            <person name="Dos Santos R.A.C."/>
            <person name="Rivero-Menendez O."/>
            <person name="Steenwyk J.L."/>
            <person name="Mead M.E."/>
            <person name="Goldman G.H."/>
            <person name="Alastruey-Izquierdo A."/>
            <person name="Rokas A."/>
        </authorList>
    </citation>
    <scope>NUCLEOTIDE SEQUENCE</scope>
    <source>
        <strain evidence="5">CNM-CM7691</strain>
    </source>
</reference>
<feature type="compositionally biased region" description="Basic and acidic residues" evidence="3">
    <location>
        <begin position="369"/>
        <end position="378"/>
    </location>
</feature>
<evidence type="ECO:0000313" key="6">
    <source>
        <dbReference type="Proteomes" id="UP000641853"/>
    </source>
</evidence>
<dbReference type="SMART" id="SM00806">
    <property type="entry name" value="AIP3"/>
    <property type="match status" value="1"/>
</dbReference>
<proteinExistence type="predicted"/>
<dbReference type="GO" id="GO:0005519">
    <property type="term" value="F:cytoskeletal regulatory protein binding"/>
    <property type="evidence" value="ECO:0007669"/>
    <property type="project" value="InterPro"/>
</dbReference>
<feature type="compositionally biased region" description="Basic and acidic residues" evidence="3">
    <location>
        <begin position="910"/>
        <end position="919"/>
    </location>
</feature>
<organism evidence="5 6">
    <name type="scientific">Aspergillus felis</name>
    <dbReference type="NCBI Taxonomy" id="1287682"/>
    <lineage>
        <taxon>Eukaryota</taxon>
        <taxon>Fungi</taxon>
        <taxon>Dikarya</taxon>
        <taxon>Ascomycota</taxon>
        <taxon>Pezizomycotina</taxon>
        <taxon>Eurotiomycetes</taxon>
        <taxon>Eurotiomycetidae</taxon>
        <taxon>Eurotiales</taxon>
        <taxon>Aspergillaceae</taxon>
        <taxon>Aspergillus</taxon>
        <taxon>Aspergillus subgen. Fumigati</taxon>
    </lineage>
</organism>
<feature type="domain" description="UvrC family homology region profile" evidence="4">
    <location>
        <begin position="136"/>
        <end position="351"/>
    </location>
</feature>
<feature type="compositionally biased region" description="Low complexity" evidence="3">
    <location>
        <begin position="920"/>
        <end position="935"/>
    </location>
</feature>
<feature type="coiled-coil region" evidence="2">
    <location>
        <begin position="678"/>
        <end position="705"/>
    </location>
</feature>
<protein>
    <recommendedName>
        <fullName evidence="4">UvrC family homology region profile domain-containing protein</fullName>
    </recommendedName>
</protein>
<dbReference type="PROSITE" id="PS50165">
    <property type="entry name" value="UVRC"/>
    <property type="match status" value="1"/>
</dbReference>
<dbReference type="PANTHER" id="PTHR22741">
    <property type="entry name" value="P140CAP/SNIP-RELATED"/>
    <property type="match status" value="1"/>
</dbReference>
<feature type="compositionally biased region" description="Low complexity" evidence="3">
    <location>
        <begin position="1"/>
        <end position="21"/>
    </location>
</feature>
<feature type="compositionally biased region" description="Polar residues" evidence="3">
    <location>
        <begin position="203"/>
        <end position="214"/>
    </location>
</feature>
<dbReference type="GO" id="GO:0009381">
    <property type="term" value="F:excinuclease ABC activity"/>
    <property type="evidence" value="ECO:0007669"/>
    <property type="project" value="InterPro"/>
</dbReference>
<feature type="region of interest" description="Disordered" evidence="3">
    <location>
        <begin position="1272"/>
        <end position="1300"/>
    </location>
</feature>
<feature type="region of interest" description="Disordered" evidence="3">
    <location>
        <begin position="1"/>
        <end position="27"/>
    </location>
</feature>
<feature type="compositionally biased region" description="Acidic residues" evidence="3">
    <location>
        <begin position="983"/>
        <end position="993"/>
    </location>
</feature>
<dbReference type="GO" id="GO:0051286">
    <property type="term" value="C:cell tip"/>
    <property type="evidence" value="ECO:0007669"/>
    <property type="project" value="TreeGrafter"/>
</dbReference>
<evidence type="ECO:0000256" key="1">
    <source>
        <dbReference type="ARBA" id="ARBA00023054"/>
    </source>
</evidence>
<feature type="compositionally biased region" description="Basic and acidic residues" evidence="3">
    <location>
        <begin position="217"/>
        <end position="226"/>
    </location>
</feature>
<sequence>MTSQSSAPRSSSSSGRSQSSRTVVPDRQISQIEKSVTHLLVATKQLLETLTQWSRRQASENEVSDVYVRLGYEFNLACRAFNAIGVDTSDLGPVPDLLRTILEDTLSQDASPQSLDRYLPRIRDIIINLLHGLKKKQARLRSRQQREESRPLPGRQASSGSAVINQMYEEAAATASSPKRPSSRRHGSNGSLEDQSGGAHAGSTAQPSSDTRGPSYSEREASRREAQQILSQPSQPETETSSRDDALGALQRSGELERRASRRFSAYQIQKHLGASTNGVPVLPTQNSPVPNRGRDVRESLNAVRLRGSYAHGRQRSTNRPQDAVTSSKTAKPLPSSHLAQGGEDELNKARTASPTQPLANASVASQIRPERVPHRSEAGTIDSPTVAGKQPGLPQSVEEPSLAEAFEPTKDSSIPNEGAAPGTPSSTIQRPSTGVSTPPQSTQFAADQPSPGKELTLFLQYKSKIKKYVLPEGYSGLTIGRLQLAFIEKFAWNTHNNGVDLPEIYIQDPISGVRHELEDLNDVKDRSVLVLNVDILDEVKKHFDDELGGVRRLIEGVKGSLEGQESIIQRVSDRQLEATKEIARLAAAPPVSIPTSLPDGTARKGPITGSNSQLAELQSLKRDLAVLRQTYSNFSSDIASSMNAIRAKANGVKSAAADVAVPSYEGDAGRARVNAGKKELADESERLVGRVDDLQDLVEDLRKDVVSRGVRPLPRQLESVSKEISAVTKEMKKMQEFLKREKPIWTKIWEKELQLVCEERDQLTMQEDLAADLEDDLEKAAQTFALVEQATKQQALQQNVNGGVALRNTSRNVVIDPAIDPMKAKDGVLGEVRALQPNHESRLEAIERAEKARQKELENRRIGLFQKELGAFVQEGKLKKSGGVEEAERQRRVKDDRIRKEVWERQQARAAEMEKAEAESAAAASAQPEQSDQSGQAEQPSIEDSTEDNTEASADNGDSTSKGEEKTTPSAETSASELINGEGEDTKDDEPTTSEGPRYGSMWPIRFIVWALVPASLPVHAFSANGSSSSIAAIKDVSRRSDELQSDLASAVIRGVKKMTEDEGEKFLFDYWDFEGADDVGLTTTNETYSSQSYEAPEAPEIEPRAYPFRRSVPTNMGFSPLFRRDFKCPTGTFACTAIDRPNSCCGAGDTCVLVQDTGLGDEGYKSCPASMGGGCCIPGYECVSGGCADVFTVTVTLSSTVIVSTGTRTVPTETTQSSSSSSSSTSPPPPPPRAARQAQPVLPGSMLVLLIMKEAAAAQDETATLRPALRRHRRPSHRTVVPSWCQPKRPPPPAERDDAPVAGLAVQTLWVEDAVQLGMHVVPAAVLL</sequence>
<dbReference type="InterPro" id="IPR051825">
    <property type="entry name" value="SRCIN1"/>
</dbReference>